<comment type="caution">
    <text evidence="2">The sequence shown here is derived from an EMBL/GenBank/DDBJ whole genome shotgun (WGS) entry which is preliminary data.</text>
</comment>
<keyword evidence="1" id="KW-0812">Transmembrane</keyword>
<gene>
    <name evidence="2" type="ORF">EV186_104341</name>
</gene>
<evidence type="ECO:0008006" key="4">
    <source>
        <dbReference type="Google" id="ProtNLM"/>
    </source>
</evidence>
<protein>
    <recommendedName>
        <fullName evidence="4">DUF1499 domain-containing protein</fullName>
    </recommendedName>
</protein>
<evidence type="ECO:0000313" key="3">
    <source>
        <dbReference type="Proteomes" id="UP000295444"/>
    </source>
</evidence>
<proteinExistence type="predicted"/>
<keyword evidence="1" id="KW-0472">Membrane</keyword>
<dbReference type="RefSeq" id="WP_133851718.1">
    <property type="nucleotide sequence ID" value="NZ_SNXZ01000004.1"/>
</dbReference>
<feature type="transmembrane region" description="Helical" evidence="1">
    <location>
        <begin position="12"/>
        <end position="34"/>
    </location>
</feature>
<evidence type="ECO:0000256" key="1">
    <source>
        <dbReference type="SAM" id="Phobius"/>
    </source>
</evidence>
<organism evidence="2 3">
    <name type="scientific">Labedaea rhizosphaerae</name>
    <dbReference type="NCBI Taxonomy" id="598644"/>
    <lineage>
        <taxon>Bacteria</taxon>
        <taxon>Bacillati</taxon>
        <taxon>Actinomycetota</taxon>
        <taxon>Actinomycetes</taxon>
        <taxon>Pseudonocardiales</taxon>
        <taxon>Pseudonocardiaceae</taxon>
        <taxon>Labedaea</taxon>
    </lineage>
</organism>
<dbReference type="AlphaFoldDB" id="A0A4R6SBH3"/>
<accession>A0A4R6SBH3</accession>
<evidence type="ECO:0000313" key="2">
    <source>
        <dbReference type="EMBL" id="TDP96356.1"/>
    </source>
</evidence>
<name>A0A4R6SBH3_LABRH</name>
<sequence length="148" mass="15775">MHTQVLAVPASGAAAGALLLIAVIGGLVAVTAAYETAKRRAFRPRLVHTRLSDADLRGIFRDTVSGRGWSIIDDGNPMVAQSSVLTGVRQQIALHTDVDEGGTEARIAVVRYSRRALRGTTKAHTLRWRMKAFLTAVRSADLSASIAG</sequence>
<keyword evidence="1" id="KW-1133">Transmembrane helix</keyword>
<dbReference type="EMBL" id="SNXZ01000004">
    <property type="protein sequence ID" value="TDP96356.1"/>
    <property type="molecule type" value="Genomic_DNA"/>
</dbReference>
<keyword evidence="3" id="KW-1185">Reference proteome</keyword>
<dbReference type="OrthoDB" id="3636817at2"/>
<reference evidence="2 3" key="1">
    <citation type="submission" date="2019-03" db="EMBL/GenBank/DDBJ databases">
        <title>Genomic Encyclopedia of Type Strains, Phase IV (KMG-IV): sequencing the most valuable type-strain genomes for metagenomic binning, comparative biology and taxonomic classification.</title>
        <authorList>
            <person name="Goeker M."/>
        </authorList>
    </citation>
    <scope>NUCLEOTIDE SEQUENCE [LARGE SCALE GENOMIC DNA]</scope>
    <source>
        <strain evidence="2 3">DSM 45361</strain>
    </source>
</reference>
<dbReference type="Proteomes" id="UP000295444">
    <property type="component" value="Unassembled WGS sequence"/>
</dbReference>